<feature type="region of interest" description="Disordered" evidence="2">
    <location>
        <begin position="209"/>
        <end position="229"/>
    </location>
</feature>
<dbReference type="GO" id="GO:0046627">
    <property type="term" value="P:negative regulation of insulin receptor signaling pathway"/>
    <property type="evidence" value="ECO:0007669"/>
    <property type="project" value="TreeGrafter"/>
</dbReference>
<feature type="compositionally biased region" description="Basic and acidic residues" evidence="2">
    <location>
        <begin position="256"/>
        <end position="280"/>
    </location>
</feature>
<feature type="compositionally biased region" description="Basic and acidic residues" evidence="2">
    <location>
        <begin position="142"/>
        <end position="153"/>
    </location>
</feature>
<organism evidence="4 5">
    <name type="scientific">Orchesella cincta</name>
    <name type="common">Springtail</name>
    <name type="synonym">Podura cincta</name>
    <dbReference type="NCBI Taxonomy" id="48709"/>
    <lineage>
        <taxon>Eukaryota</taxon>
        <taxon>Metazoa</taxon>
        <taxon>Ecdysozoa</taxon>
        <taxon>Arthropoda</taxon>
        <taxon>Hexapoda</taxon>
        <taxon>Collembola</taxon>
        <taxon>Entomobryomorpha</taxon>
        <taxon>Entomobryoidea</taxon>
        <taxon>Orchesellidae</taxon>
        <taxon>Orchesellinae</taxon>
        <taxon>Orchesella</taxon>
    </lineage>
</organism>
<dbReference type="Gene3D" id="3.40.50.11210">
    <property type="entry name" value="Rap/Ran-GAP"/>
    <property type="match status" value="1"/>
</dbReference>
<dbReference type="Proteomes" id="UP000094527">
    <property type="component" value="Unassembled WGS sequence"/>
</dbReference>
<protein>
    <submittedName>
        <fullName evidence="4">Tuberin</fullName>
    </submittedName>
</protein>
<evidence type="ECO:0000256" key="1">
    <source>
        <dbReference type="ARBA" id="ARBA00022468"/>
    </source>
</evidence>
<evidence type="ECO:0000313" key="4">
    <source>
        <dbReference type="EMBL" id="ODM95089.1"/>
    </source>
</evidence>
<feature type="region of interest" description="Disordered" evidence="2">
    <location>
        <begin position="1"/>
        <end position="57"/>
    </location>
</feature>
<dbReference type="GO" id="GO:0033596">
    <property type="term" value="C:TSC1-TSC2 complex"/>
    <property type="evidence" value="ECO:0007669"/>
    <property type="project" value="TreeGrafter"/>
</dbReference>
<dbReference type="GO" id="GO:0051898">
    <property type="term" value="P:negative regulation of phosphatidylinositol 3-kinase/protein kinase B signal transduction"/>
    <property type="evidence" value="ECO:0007669"/>
    <property type="project" value="TreeGrafter"/>
</dbReference>
<sequence length="727" mass="80175">LESNVWAPFQEAERQLPQNEDSSNRKRSSSLTDQSNRRRERMISGQPGRPNPQQPLDHSTMQFHQELTETCVDLMARYAFADCSPLPSRFQSASFLTTGGSTQSWMIDNRIITISTSGCSQRELREGLCDRCWMVCKQLRGQNKDKPQEEKNPKGRLGAIKQRSYEEEDASSAAVAGGGEKHPVGVKRSYTISGNCSASQSALRRRHKSAYARALSDESENDEGIGGGNGGMKRDACVCWCQGWAEVLIRRPTGNTRREKEKVHDGEERESQKDKEDEKQQQQPQQLVSGESPVDPEEGKGGSMSKQAVKRSNSSPDMAKNPPGVGDEMVEKEEKHRCEAIPEENKHEEQLTSSMERETDKISPLSSNQSLNNPELGPMRRDGINTISVMSPATSWTPARRSSGHEEEMKRRAPESGLCGQGVLGVNIGAKPLLLSSDSSTTNSLKVLDYIPPYETHKIGVLYVGPGQAQNEPAILQNAYGSRRYRDFLQGLGSLIKLKETDPVSTFLGGLDKTGDADGEFACIWQDDLMQVIFHVATLMPTRLTTDPNCNGKKRHIGNDFVAIVYNNSDQEFDISTIKCQFLYACVIIQPLDHRTNRVFVKAKPSVVEDIGHTDVKIVSDQNLPVMARQMALHSNLASVIHKKLATNAEPYASNWLERLRAIKRLRTRVAADTAANSLSLSTQELSSELHPPGIMMGGGVAGAAGGAQGAGSKRPSFVVEDFTEYV</sequence>
<dbReference type="FunFam" id="3.40.50.11210:FF:000007">
    <property type="entry name" value="Tuberous sclerosis 2"/>
    <property type="match status" value="1"/>
</dbReference>
<dbReference type="STRING" id="48709.A0A1D2MPR4"/>
<accession>A0A1D2MPR4</accession>
<feature type="compositionally biased region" description="Polar residues" evidence="2">
    <location>
        <begin position="304"/>
        <end position="316"/>
    </location>
</feature>
<feature type="region of interest" description="Disordered" evidence="2">
    <location>
        <begin position="255"/>
        <end position="416"/>
    </location>
</feature>
<dbReference type="InterPro" id="IPR027107">
    <property type="entry name" value="Tuberin/Ral-act_asu"/>
</dbReference>
<dbReference type="PANTHER" id="PTHR10063:SF0">
    <property type="entry name" value="TUBERIN"/>
    <property type="match status" value="1"/>
</dbReference>
<feature type="compositionally biased region" description="Basic and acidic residues" evidence="2">
    <location>
        <begin position="332"/>
        <end position="361"/>
    </location>
</feature>
<feature type="region of interest" description="Disordered" evidence="2">
    <location>
        <begin position="142"/>
        <end position="184"/>
    </location>
</feature>
<dbReference type="GO" id="GO:0051726">
    <property type="term" value="P:regulation of cell cycle"/>
    <property type="evidence" value="ECO:0007669"/>
    <property type="project" value="TreeGrafter"/>
</dbReference>
<dbReference type="GO" id="GO:0032007">
    <property type="term" value="P:negative regulation of TOR signaling"/>
    <property type="evidence" value="ECO:0007669"/>
    <property type="project" value="TreeGrafter"/>
</dbReference>
<feature type="compositionally biased region" description="Polar residues" evidence="2">
    <location>
        <begin position="385"/>
        <end position="397"/>
    </location>
</feature>
<dbReference type="OrthoDB" id="5797019at2759"/>
<dbReference type="GO" id="GO:0005096">
    <property type="term" value="F:GTPase activator activity"/>
    <property type="evidence" value="ECO:0007669"/>
    <property type="project" value="UniProtKB-KW"/>
</dbReference>
<feature type="domain" description="Rap-GAP" evidence="3">
    <location>
        <begin position="445"/>
        <end position="674"/>
    </location>
</feature>
<dbReference type="GO" id="GO:0030178">
    <property type="term" value="P:negative regulation of Wnt signaling pathway"/>
    <property type="evidence" value="ECO:0007669"/>
    <property type="project" value="TreeGrafter"/>
</dbReference>
<gene>
    <name evidence="4" type="ORF">Ocin01_11593</name>
</gene>
<feature type="compositionally biased region" description="Low complexity" evidence="2">
    <location>
        <begin position="363"/>
        <end position="374"/>
    </location>
</feature>
<feature type="compositionally biased region" description="Basic and acidic residues" evidence="2">
    <location>
        <begin position="403"/>
        <end position="414"/>
    </location>
</feature>
<keyword evidence="1" id="KW-0343">GTPase activation</keyword>
<evidence type="ECO:0000313" key="5">
    <source>
        <dbReference type="Proteomes" id="UP000094527"/>
    </source>
</evidence>
<dbReference type="PANTHER" id="PTHR10063">
    <property type="entry name" value="TUBERIN"/>
    <property type="match status" value="1"/>
</dbReference>
<feature type="non-terminal residue" evidence="4">
    <location>
        <position position="1"/>
    </location>
</feature>
<dbReference type="AlphaFoldDB" id="A0A1D2MPR4"/>
<name>A0A1D2MPR4_ORCCI</name>
<dbReference type="Pfam" id="PF02145">
    <property type="entry name" value="Rap_GAP"/>
    <property type="match status" value="1"/>
</dbReference>
<evidence type="ECO:0000256" key="2">
    <source>
        <dbReference type="SAM" id="MobiDB-lite"/>
    </source>
</evidence>
<dbReference type="OMA" id="YEESSTC"/>
<dbReference type="InterPro" id="IPR035974">
    <property type="entry name" value="Rap/Ran-GAP_sf"/>
</dbReference>
<reference evidence="4 5" key="1">
    <citation type="journal article" date="2016" name="Genome Biol. Evol.">
        <title>Gene Family Evolution Reflects Adaptation to Soil Environmental Stressors in the Genome of the Collembolan Orchesella cincta.</title>
        <authorList>
            <person name="Faddeeva-Vakhrusheva A."/>
            <person name="Derks M.F."/>
            <person name="Anvar S.Y."/>
            <person name="Agamennone V."/>
            <person name="Suring W."/>
            <person name="Smit S."/>
            <person name="van Straalen N.M."/>
            <person name="Roelofs D."/>
        </authorList>
    </citation>
    <scope>NUCLEOTIDE SEQUENCE [LARGE SCALE GENOMIC DNA]</scope>
    <source>
        <tissue evidence="4">Mixed pool</tissue>
    </source>
</reference>
<dbReference type="GO" id="GO:0051056">
    <property type="term" value="P:regulation of small GTPase mediated signal transduction"/>
    <property type="evidence" value="ECO:0007669"/>
    <property type="project" value="InterPro"/>
</dbReference>
<proteinExistence type="predicted"/>
<evidence type="ECO:0000259" key="3">
    <source>
        <dbReference type="PROSITE" id="PS50085"/>
    </source>
</evidence>
<comment type="caution">
    <text evidence="4">The sequence shown here is derived from an EMBL/GenBank/DDBJ whole genome shotgun (WGS) entry which is preliminary data.</text>
</comment>
<dbReference type="InterPro" id="IPR000331">
    <property type="entry name" value="Rap/Ran_GAP_dom"/>
</dbReference>
<dbReference type="SUPFAM" id="SSF111347">
    <property type="entry name" value="Rap/Ran-GAP"/>
    <property type="match status" value="1"/>
</dbReference>
<dbReference type="EMBL" id="LJIJ01000714">
    <property type="protein sequence ID" value="ODM95089.1"/>
    <property type="molecule type" value="Genomic_DNA"/>
</dbReference>
<dbReference type="PROSITE" id="PS50085">
    <property type="entry name" value="RAPGAP"/>
    <property type="match status" value="1"/>
</dbReference>
<dbReference type="GO" id="GO:0005634">
    <property type="term" value="C:nucleus"/>
    <property type="evidence" value="ECO:0007669"/>
    <property type="project" value="InterPro"/>
</dbReference>
<keyword evidence="5" id="KW-1185">Reference proteome</keyword>